<comment type="caution">
    <text evidence="1">The sequence shown here is derived from an EMBL/GenBank/DDBJ whole genome shotgun (WGS) entry which is preliminary data.</text>
</comment>
<accession>A0ACC2H528</accession>
<protein>
    <submittedName>
        <fullName evidence="1">Uncharacterized protein</fullName>
    </submittedName>
</protein>
<dbReference type="EMBL" id="CM055732">
    <property type="protein sequence ID" value="KAJ8010972.1"/>
    <property type="molecule type" value="Genomic_DNA"/>
</dbReference>
<evidence type="ECO:0000313" key="1">
    <source>
        <dbReference type="EMBL" id="KAJ8010972.1"/>
    </source>
</evidence>
<keyword evidence="2" id="KW-1185">Reference proteome</keyword>
<dbReference type="Proteomes" id="UP001157502">
    <property type="component" value="Chromosome 5"/>
</dbReference>
<name>A0ACC2H528_DALPE</name>
<gene>
    <name evidence="1" type="ORF">DPEC_G00053380</name>
</gene>
<proteinExistence type="predicted"/>
<evidence type="ECO:0000313" key="2">
    <source>
        <dbReference type="Proteomes" id="UP001157502"/>
    </source>
</evidence>
<sequence>MSGLVDVKQHYSKKKSSQKQQSHYEGICHHSSMSSVRKHSYAAHKSSQVITSTGAQLSFVQLEKESEFIPSQLLPRRVKKYLAMDPDTNELIGYVIPVFRTSHEFARGLVEVQEEVKEESVGQVAMRNLFSRETSSMEMVTVEKKSRKKHMRESAECVQLSKKIEDRVELRKKQNTDNLTHPPEFIVRPRGQTVWEGETVKLHCTVAGWPKPRVAWYKNNVLIDGKTHPEKYTVESNYNMHCLEIINCDFLDTAQYRASALNIKGERSYLATVVIKRFQEERERGLLDAKPRAVTLKVCEKAEGFDGVEWAEDFRRPAQPDLSHDKNLREQGVMHFQLWGSQAAEQAKSSPSLVPRIRPSLPITKKRKTWLKPLSCLLKEQRGQPPLWVWSVPPAHLYSLPKGRRAERSGNL</sequence>
<organism evidence="1 2">
    <name type="scientific">Dallia pectoralis</name>
    <name type="common">Alaska blackfish</name>
    <dbReference type="NCBI Taxonomy" id="75939"/>
    <lineage>
        <taxon>Eukaryota</taxon>
        <taxon>Metazoa</taxon>
        <taxon>Chordata</taxon>
        <taxon>Craniata</taxon>
        <taxon>Vertebrata</taxon>
        <taxon>Euteleostomi</taxon>
        <taxon>Actinopterygii</taxon>
        <taxon>Neopterygii</taxon>
        <taxon>Teleostei</taxon>
        <taxon>Protacanthopterygii</taxon>
        <taxon>Esociformes</taxon>
        <taxon>Umbridae</taxon>
        <taxon>Dallia</taxon>
    </lineage>
</organism>
<reference evidence="1" key="1">
    <citation type="submission" date="2021-05" db="EMBL/GenBank/DDBJ databases">
        <authorList>
            <person name="Pan Q."/>
            <person name="Jouanno E."/>
            <person name="Zahm M."/>
            <person name="Klopp C."/>
            <person name="Cabau C."/>
            <person name="Louis A."/>
            <person name="Berthelot C."/>
            <person name="Parey E."/>
            <person name="Roest Crollius H."/>
            <person name="Montfort J."/>
            <person name="Robinson-Rechavi M."/>
            <person name="Bouchez O."/>
            <person name="Lampietro C."/>
            <person name="Lopez Roques C."/>
            <person name="Donnadieu C."/>
            <person name="Postlethwait J."/>
            <person name="Bobe J."/>
            <person name="Dillon D."/>
            <person name="Chandos A."/>
            <person name="von Hippel F."/>
            <person name="Guiguen Y."/>
        </authorList>
    </citation>
    <scope>NUCLEOTIDE SEQUENCE</scope>
    <source>
        <strain evidence="1">YG-Jan2019</strain>
    </source>
</reference>